<dbReference type="KEGG" id="ttr:Tter_1842"/>
<sequence length="384" mass="44002">MKLGAFWWFIIDVLCVAASFILSFAVRVPFPYLERELPRFIDLLFPLIILRIALFALFGLYRYIWQNAALRETVAVVSATVVGSIVATLLLVFVSLQDPIQEFPRSVLIFEAAITTSLVAGYRYSLRILDLRDLEPREAHIHDRQQYILDAKIQEWLYNAPIEVQILWAESQKWSLKRVLKRTFDIIVSLTALLIFAPLLLIVAILIKLESPGPVMADIPKRAGRHGVPFKMYKFRGMVPNAHLLLVNNPVLWEKYRRNNFKLLDDDPRLTRVGRFIRKTSIDELPNLINVLHGEMSIVGPRPRYPFEIIAQAERFPETIPDILKMLTVKPGLTGPWQVAGRSNLGYEERTKLEAEYAENHTLLGDIMLCLATIPVVLRQEGAH</sequence>
<keyword evidence="6 8" id="KW-1133">Transmembrane helix</keyword>
<dbReference type="GO" id="GO:0047360">
    <property type="term" value="F:undecaprenyl-phosphate galactose phosphotransferase activity"/>
    <property type="evidence" value="ECO:0007669"/>
    <property type="project" value="UniProtKB-EC"/>
</dbReference>
<dbReference type="AlphaFoldDB" id="D1CD83"/>
<dbReference type="Pfam" id="PF02397">
    <property type="entry name" value="Bac_transf"/>
    <property type="match status" value="1"/>
</dbReference>
<comment type="similarity">
    <text evidence="2">Belongs to the bacterial sugar transferase family.</text>
</comment>
<comment type="subcellular location">
    <subcellularLocation>
        <location evidence="1">Cell membrane</location>
    </subcellularLocation>
</comment>
<feature type="transmembrane region" description="Helical" evidence="8">
    <location>
        <begin position="6"/>
        <end position="28"/>
    </location>
</feature>
<evidence type="ECO:0000256" key="7">
    <source>
        <dbReference type="ARBA" id="ARBA00023136"/>
    </source>
</evidence>
<dbReference type="PANTHER" id="PTHR30576:SF4">
    <property type="entry name" value="UNDECAPRENYL-PHOSPHATE GALACTOSE PHOSPHOTRANSFERASE"/>
    <property type="match status" value="1"/>
</dbReference>
<organism evidence="10 11">
    <name type="scientific">Thermobaculum terrenum (strain ATCC BAA-798 / CCMEE 7001 / YNP1)</name>
    <dbReference type="NCBI Taxonomy" id="525904"/>
    <lineage>
        <taxon>Bacteria</taxon>
        <taxon>Bacillati</taxon>
        <taxon>Chloroflexota</taxon>
        <taxon>Chloroflexia</taxon>
        <taxon>Candidatus Thermobaculales</taxon>
        <taxon>Candidatus Thermobaculaceae</taxon>
        <taxon>Thermobaculum</taxon>
    </lineage>
</organism>
<keyword evidence="4 10" id="KW-0808">Transferase</keyword>
<dbReference type="HOGENOM" id="CLU_719494_0_0_0"/>
<dbReference type="InterPro" id="IPR003362">
    <property type="entry name" value="Bact_transf"/>
</dbReference>
<evidence type="ECO:0000313" key="11">
    <source>
        <dbReference type="Proteomes" id="UP000000323"/>
    </source>
</evidence>
<feature type="domain" description="Bacterial sugar transferase" evidence="9">
    <location>
        <begin position="181"/>
        <end position="378"/>
    </location>
</feature>
<evidence type="ECO:0000256" key="6">
    <source>
        <dbReference type="ARBA" id="ARBA00022989"/>
    </source>
</evidence>
<evidence type="ECO:0000256" key="4">
    <source>
        <dbReference type="ARBA" id="ARBA00022679"/>
    </source>
</evidence>
<evidence type="ECO:0000256" key="1">
    <source>
        <dbReference type="ARBA" id="ARBA00004236"/>
    </source>
</evidence>
<dbReference type="Proteomes" id="UP000000323">
    <property type="component" value="Chromosome 1"/>
</dbReference>
<dbReference type="RefSeq" id="WP_012875779.1">
    <property type="nucleotide sequence ID" value="NC_013525.1"/>
</dbReference>
<evidence type="ECO:0000256" key="5">
    <source>
        <dbReference type="ARBA" id="ARBA00022692"/>
    </source>
</evidence>
<keyword evidence="11" id="KW-1185">Reference proteome</keyword>
<dbReference type="OrthoDB" id="9808602at2"/>
<protein>
    <submittedName>
        <fullName evidence="10">Undecaprenyl-phosphate galactose phosphotransferase</fullName>
        <ecNumber evidence="10">2.7.8.6</ecNumber>
    </submittedName>
</protein>
<dbReference type="PANTHER" id="PTHR30576">
    <property type="entry name" value="COLANIC BIOSYNTHESIS UDP-GLUCOSE LIPID CARRIER TRANSFERASE"/>
    <property type="match status" value="1"/>
</dbReference>
<reference evidence="11" key="1">
    <citation type="journal article" date="2010" name="Stand. Genomic Sci.">
        <title>Complete genome sequence of 'Thermobaculum terrenum' type strain (YNP1).</title>
        <authorList>
            <person name="Kiss H."/>
            <person name="Cleland D."/>
            <person name="Lapidus A."/>
            <person name="Lucas S."/>
            <person name="Glavina Del Rio T."/>
            <person name="Nolan M."/>
            <person name="Tice H."/>
            <person name="Han C."/>
            <person name="Goodwin L."/>
            <person name="Pitluck S."/>
            <person name="Liolios K."/>
            <person name="Ivanova N."/>
            <person name="Mavromatis K."/>
            <person name="Ovchinnikova G."/>
            <person name="Pati A."/>
            <person name="Chen A."/>
            <person name="Palaniappan K."/>
            <person name="Land M."/>
            <person name="Hauser L."/>
            <person name="Chang Y."/>
            <person name="Jeffries C."/>
            <person name="Lu M."/>
            <person name="Brettin T."/>
            <person name="Detter J."/>
            <person name="Goker M."/>
            <person name="Tindall B."/>
            <person name="Beck B."/>
            <person name="McDermott T."/>
            <person name="Woyke T."/>
            <person name="Bristow J."/>
            <person name="Eisen J."/>
            <person name="Markowitz V."/>
            <person name="Hugenholtz P."/>
            <person name="Kyrpides N."/>
            <person name="Klenk H."/>
            <person name="Cheng J."/>
        </authorList>
    </citation>
    <scope>NUCLEOTIDE SEQUENCE [LARGE SCALE GENOMIC DNA]</scope>
    <source>
        <strain evidence="11">ATCC BAA-798 / YNP1</strain>
    </source>
</reference>
<feature type="transmembrane region" description="Helical" evidence="8">
    <location>
        <begin position="40"/>
        <end position="61"/>
    </location>
</feature>
<gene>
    <name evidence="10" type="ordered locus">Tter_1842</name>
</gene>
<accession>D1CD83</accession>
<feature type="transmembrane region" description="Helical" evidence="8">
    <location>
        <begin position="186"/>
        <end position="207"/>
    </location>
</feature>
<evidence type="ECO:0000313" key="10">
    <source>
        <dbReference type="EMBL" id="ACZ42748.1"/>
    </source>
</evidence>
<keyword evidence="3" id="KW-1003">Cell membrane</keyword>
<feature type="transmembrane region" description="Helical" evidence="8">
    <location>
        <begin position="73"/>
        <end position="94"/>
    </location>
</feature>
<dbReference type="EMBL" id="CP001825">
    <property type="protein sequence ID" value="ACZ42748.1"/>
    <property type="molecule type" value="Genomic_DNA"/>
</dbReference>
<evidence type="ECO:0000259" key="9">
    <source>
        <dbReference type="Pfam" id="PF02397"/>
    </source>
</evidence>
<dbReference type="STRING" id="525904.Tter_1842"/>
<evidence type="ECO:0000256" key="8">
    <source>
        <dbReference type="SAM" id="Phobius"/>
    </source>
</evidence>
<dbReference type="EC" id="2.7.8.6" evidence="10"/>
<proteinExistence type="inferred from homology"/>
<dbReference type="eggNOG" id="COG2148">
    <property type="taxonomic scope" value="Bacteria"/>
</dbReference>
<evidence type="ECO:0000256" key="2">
    <source>
        <dbReference type="ARBA" id="ARBA00006464"/>
    </source>
</evidence>
<name>D1CD83_THET1</name>
<feature type="transmembrane region" description="Helical" evidence="8">
    <location>
        <begin position="106"/>
        <end position="124"/>
    </location>
</feature>
<dbReference type="GO" id="GO:0005886">
    <property type="term" value="C:plasma membrane"/>
    <property type="evidence" value="ECO:0007669"/>
    <property type="project" value="UniProtKB-SubCell"/>
</dbReference>
<keyword evidence="7 8" id="KW-0472">Membrane</keyword>
<keyword evidence="5 8" id="KW-0812">Transmembrane</keyword>
<evidence type="ECO:0000256" key="3">
    <source>
        <dbReference type="ARBA" id="ARBA00022475"/>
    </source>
</evidence>